<name>A0A401NXI9_SCYTO</name>
<keyword evidence="5" id="KW-1185">Reference proteome</keyword>
<evidence type="ECO:0000256" key="1">
    <source>
        <dbReference type="ARBA" id="ARBA00022676"/>
    </source>
</evidence>
<organism evidence="4 5">
    <name type="scientific">Scyliorhinus torazame</name>
    <name type="common">Cloudy catshark</name>
    <name type="synonym">Catulus torazame</name>
    <dbReference type="NCBI Taxonomy" id="75743"/>
    <lineage>
        <taxon>Eukaryota</taxon>
        <taxon>Metazoa</taxon>
        <taxon>Chordata</taxon>
        <taxon>Craniata</taxon>
        <taxon>Vertebrata</taxon>
        <taxon>Chondrichthyes</taxon>
        <taxon>Elasmobranchii</taxon>
        <taxon>Galeomorphii</taxon>
        <taxon>Galeoidea</taxon>
        <taxon>Carcharhiniformes</taxon>
        <taxon>Scyliorhinidae</taxon>
        <taxon>Scyliorhinus</taxon>
    </lineage>
</organism>
<dbReference type="Proteomes" id="UP000288216">
    <property type="component" value="Unassembled WGS sequence"/>
</dbReference>
<protein>
    <recommendedName>
        <fullName evidence="3">Pyrimidine nucleoside phosphorylase C-terminal domain-containing protein</fullName>
    </recommendedName>
</protein>
<dbReference type="GO" id="GO:0016763">
    <property type="term" value="F:pentosyltransferase activity"/>
    <property type="evidence" value="ECO:0007669"/>
    <property type="project" value="InterPro"/>
</dbReference>
<dbReference type="GO" id="GO:0005829">
    <property type="term" value="C:cytosol"/>
    <property type="evidence" value="ECO:0007669"/>
    <property type="project" value="TreeGrafter"/>
</dbReference>
<evidence type="ECO:0000256" key="2">
    <source>
        <dbReference type="ARBA" id="ARBA00022679"/>
    </source>
</evidence>
<dbReference type="GO" id="GO:0004645">
    <property type="term" value="F:1,4-alpha-oligoglucan phosphorylase activity"/>
    <property type="evidence" value="ECO:0007669"/>
    <property type="project" value="InterPro"/>
</dbReference>
<dbReference type="SUPFAM" id="SSF52418">
    <property type="entry name" value="Nucleoside phosphorylase/phosphoribosyltransferase catalytic domain"/>
    <property type="match status" value="1"/>
</dbReference>
<dbReference type="STRING" id="75743.A0A401NXI9"/>
<dbReference type="Pfam" id="PF07831">
    <property type="entry name" value="PYNP_C"/>
    <property type="match status" value="1"/>
</dbReference>
<dbReference type="SUPFAM" id="SSF54680">
    <property type="entry name" value="Pyrimidine nucleoside phosphorylase C-terminal domain"/>
    <property type="match status" value="1"/>
</dbReference>
<evidence type="ECO:0000313" key="5">
    <source>
        <dbReference type="Proteomes" id="UP000288216"/>
    </source>
</evidence>
<dbReference type="InterPro" id="IPR013102">
    <property type="entry name" value="PYNP_C"/>
</dbReference>
<dbReference type="PANTHER" id="PTHR10515">
    <property type="entry name" value="THYMIDINE PHOSPHORYLASE"/>
    <property type="match status" value="1"/>
</dbReference>
<gene>
    <name evidence="4" type="ORF">scyTo_0009973</name>
</gene>
<sequence>MGYETSIISKKGAESLNALILDVKYGEGALYKEINRARELAQYLVDVGNHLGIQTAAALSRMDNPIGRCVGNSLEVIESIECLKGKGPKDLEELVTCLGSHLLHMCRKAESLKAGEKAIKDVLKDGSALAKFQAMLVAQGVTTDKAKDLCQGKEVLTRAKKQEELKAQAGGVVQAIHSLPVAEVLHELGAGRNQPDQPINWSVGIELLKTVGDKINKGDPWIRIHFEDPPLSEKQTSRLQTSLVIALSVFSWLDQFYFSSQETSSFLLG</sequence>
<dbReference type="OMA" id="WIRIHFE"/>
<accession>A0A401NXI9</accession>
<comment type="caution">
    <text evidence="4">The sequence shown here is derived from an EMBL/GenBank/DDBJ whole genome shotgun (WGS) entry which is preliminary data.</text>
</comment>
<dbReference type="InterPro" id="IPR036566">
    <property type="entry name" value="PYNP-like_C_sf"/>
</dbReference>
<dbReference type="SMART" id="SM00941">
    <property type="entry name" value="PYNP_C"/>
    <property type="match status" value="1"/>
</dbReference>
<proteinExistence type="predicted"/>
<dbReference type="Pfam" id="PF00591">
    <property type="entry name" value="Glycos_transf_3"/>
    <property type="match status" value="1"/>
</dbReference>
<evidence type="ECO:0000259" key="3">
    <source>
        <dbReference type="SMART" id="SM00941"/>
    </source>
</evidence>
<reference evidence="4 5" key="1">
    <citation type="journal article" date="2018" name="Nat. Ecol. Evol.">
        <title>Shark genomes provide insights into elasmobranch evolution and the origin of vertebrates.</title>
        <authorList>
            <person name="Hara Y"/>
            <person name="Yamaguchi K"/>
            <person name="Onimaru K"/>
            <person name="Kadota M"/>
            <person name="Koyanagi M"/>
            <person name="Keeley SD"/>
            <person name="Tatsumi K"/>
            <person name="Tanaka K"/>
            <person name="Motone F"/>
            <person name="Kageyama Y"/>
            <person name="Nozu R"/>
            <person name="Adachi N"/>
            <person name="Nishimura O"/>
            <person name="Nakagawa R"/>
            <person name="Tanegashima C"/>
            <person name="Kiyatake I"/>
            <person name="Matsumoto R"/>
            <person name="Murakumo K"/>
            <person name="Nishida K"/>
            <person name="Terakita A"/>
            <person name="Kuratani S"/>
            <person name="Sato K"/>
            <person name="Hyodo S Kuraku.S."/>
        </authorList>
    </citation>
    <scope>NUCLEOTIDE SEQUENCE [LARGE SCALE GENOMIC DNA]</scope>
</reference>
<dbReference type="AlphaFoldDB" id="A0A401NXI9"/>
<evidence type="ECO:0000313" key="4">
    <source>
        <dbReference type="EMBL" id="GCB65574.1"/>
    </source>
</evidence>
<dbReference type="GO" id="GO:0006206">
    <property type="term" value="P:pyrimidine nucleobase metabolic process"/>
    <property type="evidence" value="ECO:0007669"/>
    <property type="project" value="InterPro"/>
</dbReference>
<dbReference type="EMBL" id="BFAA01004211">
    <property type="protein sequence ID" value="GCB65574.1"/>
    <property type="molecule type" value="Genomic_DNA"/>
</dbReference>
<dbReference type="InterPro" id="IPR035902">
    <property type="entry name" value="Nuc_phospho_transferase"/>
</dbReference>
<dbReference type="Gene3D" id="3.90.1170.30">
    <property type="entry name" value="Pyrimidine nucleoside phosphorylase-like, C-terminal domain"/>
    <property type="match status" value="1"/>
</dbReference>
<dbReference type="Gene3D" id="3.40.1030.10">
    <property type="entry name" value="Nucleoside phosphorylase/phosphoribosyltransferase catalytic domain"/>
    <property type="match status" value="1"/>
</dbReference>
<dbReference type="PANTHER" id="PTHR10515:SF0">
    <property type="entry name" value="THYMIDINE PHOSPHORYLASE"/>
    <property type="match status" value="1"/>
</dbReference>
<dbReference type="InterPro" id="IPR000312">
    <property type="entry name" value="Glycosyl_Trfase_fam3"/>
</dbReference>
<dbReference type="OrthoDB" id="445007at2759"/>
<dbReference type="InterPro" id="IPR000053">
    <property type="entry name" value="Thymidine/pyrmidine_PPase"/>
</dbReference>
<dbReference type="GO" id="GO:0006213">
    <property type="term" value="P:pyrimidine nucleoside metabolic process"/>
    <property type="evidence" value="ECO:0007669"/>
    <property type="project" value="InterPro"/>
</dbReference>
<keyword evidence="1" id="KW-0328">Glycosyltransferase</keyword>
<feature type="domain" description="Pyrimidine nucleoside phosphorylase C-terminal" evidence="3">
    <location>
        <begin position="172"/>
        <end position="246"/>
    </location>
</feature>
<keyword evidence="2" id="KW-0808">Transferase</keyword>